<accession>A0AAP9DX82</accession>
<organism evidence="3 4">
    <name type="scientific">Paenibacillus thiaminolyticus</name>
    <name type="common">Bacillus thiaminolyticus</name>
    <dbReference type="NCBI Taxonomy" id="49283"/>
    <lineage>
        <taxon>Bacteria</taxon>
        <taxon>Bacillati</taxon>
        <taxon>Bacillota</taxon>
        <taxon>Bacilli</taxon>
        <taxon>Bacillales</taxon>
        <taxon>Paenibacillaceae</taxon>
        <taxon>Paenibacillus</taxon>
    </lineage>
</organism>
<keyword evidence="5" id="KW-1185">Reference proteome</keyword>
<dbReference type="Gene3D" id="1.10.10.10">
    <property type="entry name" value="Winged helix-like DNA-binding domain superfamily/Winged helix DNA-binding domain"/>
    <property type="match status" value="1"/>
</dbReference>
<dbReference type="AlphaFoldDB" id="A0AAP9DX82"/>
<evidence type="ECO:0000313" key="2">
    <source>
        <dbReference type="EMBL" id="MCY9610812.1"/>
    </source>
</evidence>
<dbReference type="EMBL" id="JAMDMM010000064">
    <property type="protein sequence ID" value="MCY9610812.1"/>
    <property type="molecule type" value="Genomic_DNA"/>
</dbReference>
<dbReference type="Proteomes" id="UP000315377">
    <property type="component" value="Chromosome"/>
</dbReference>
<reference evidence="2 5" key="2">
    <citation type="submission" date="2022-05" db="EMBL/GenBank/DDBJ databases">
        <title>Genome Sequencing of Bee-Associated Microbes.</title>
        <authorList>
            <person name="Dunlap C."/>
        </authorList>
    </citation>
    <scope>NUCLEOTIDE SEQUENCE [LARGE SCALE GENOMIC DNA]</scope>
    <source>
        <strain evidence="2 5">NRRL B-14613</strain>
    </source>
</reference>
<dbReference type="InterPro" id="IPR036390">
    <property type="entry name" value="WH_DNA-bd_sf"/>
</dbReference>
<evidence type="ECO:0000313" key="4">
    <source>
        <dbReference type="Proteomes" id="UP000315377"/>
    </source>
</evidence>
<reference evidence="3 4" key="1">
    <citation type="submission" date="2019-07" db="EMBL/GenBank/DDBJ databases">
        <title>Paenibacillus thiaminolyticus NRRL B-4156.</title>
        <authorList>
            <person name="Hehnly C."/>
            <person name="Zhang L."/>
        </authorList>
    </citation>
    <scope>NUCLEOTIDE SEQUENCE [LARGE SCALE GENOMIC DNA]</scope>
    <source>
        <strain evidence="3 4">NRRL B-4156</strain>
    </source>
</reference>
<proteinExistence type="predicted"/>
<name>A0AAP9DX82_PANTH</name>
<dbReference type="EMBL" id="CP041405">
    <property type="protein sequence ID" value="QDM45618.1"/>
    <property type="molecule type" value="Genomic_DNA"/>
</dbReference>
<sequence>MGPKVSKEMLKGCTALLVLSMLEKEELYGYELTKRLETASSGLFAMKEGTLYPILHGLESGGQVEAYWSEAAGRARKYYRITDAGRRLLQEKTEEWRLFSGTINRVLGEV</sequence>
<evidence type="ECO:0000313" key="3">
    <source>
        <dbReference type="EMBL" id="QDM45618.1"/>
    </source>
</evidence>
<dbReference type="GeneID" id="76998374"/>
<dbReference type="RefSeq" id="WP_087442767.1">
    <property type="nucleotide sequence ID" value="NZ_CABMNB010000027.1"/>
</dbReference>
<dbReference type="InterPro" id="IPR052509">
    <property type="entry name" value="Metal_resp_DNA-bind_regulator"/>
</dbReference>
<dbReference type="InterPro" id="IPR005149">
    <property type="entry name" value="Tscrpt_reg_PadR_N"/>
</dbReference>
<feature type="domain" description="Transcription regulator PadR N-terminal" evidence="1">
    <location>
        <begin position="18"/>
        <end position="91"/>
    </location>
</feature>
<evidence type="ECO:0000313" key="5">
    <source>
        <dbReference type="Proteomes" id="UP001209276"/>
    </source>
</evidence>
<dbReference type="PANTHER" id="PTHR33169:SF14">
    <property type="entry name" value="TRANSCRIPTIONAL REGULATOR RV3488"/>
    <property type="match status" value="1"/>
</dbReference>
<dbReference type="Pfam" id="PF03551">
    <property type="entry name" value="PadR"/>
    <property type="match status" value="1"/>
</dbReference>
<protein>
    <submittedName>
        <fullName evidence="3">PadR family transcriptional regulator</fullName>
    </submittedName>
</protein>
<gene>
    <name evidence="3" type="ORF">FLT43_20655</name>
    <name evidence="2" type="ORF">M5W83_27075</name>
</gene>
<dbReference type="SUPFAM" id="SSF46785">
    <property type="entry name" value="Winged helix' DNA-binding domain"/>
    <property type="match status" value="1"/>
</dbReference>
<dbReference type="InterPro" id="IPR036388">
    <property type="entry name" value="WH-like_DNA-bd_sf"/>
</dbReference>
<evidence type="ECO:0000259" key="1">
    <source>
        <dbReference type="Pfam" id="PF03551"/>
    </source>
</evidence>
<dbReference type="PANTHER" id="PTHR33169">
    <property type="entry name" value="PADR-FAMILY TRANSCRIPTIONAL REGULATOR"/>
    <property type="match status" value="1"/>
</dbReference>
<dbReference type="Proteomes" id="UP001209276">
    <property type="component" value="Unassembled WGS sequence"/>
</dbReference>